<protein>
    <submittedName>
        <fullName evidence="1">Uncharacterized protein</fullName>
    </submittedName>
</protein>
<accession>A0A397JD89</accession>
<name>A0A397JD89_9GLOM</name>
<gene>
    <name evidence="1" type="ORF">Glove_99g174</name>
</gene>
<dbReference type="Proteomes" id="UP000266861">
    <property type="component" value="Unassembled WGS sequence"/>
</dbReference>
<evidence type="ECO:0000313" key="1">
    <source>
        <dbReference type="EMBL" id="RHZ83164.1"/>
    </source>
</evidence>
<sequence>MLTEVDTKAIQTVQDTEKFGHCPRGSSNEDFVTANGLQPNFQIFFWDDEVNKAGIRCYRSSDESFCRHTEICHYL</sequence>
<evidence type="ECO:0000313" key="2">
    <source>
        <dbReference type="Proteomes" id="UP000266861"/>
    </source>
</evidence>
<keyword evidence="2" id="KW-1185">Reference proteome</keyword>
<reference evidence="1 2" key="1">
    <citation type="submission" date="2018-08" db="EMBL/GenBank/DDBJ databases">
        <title>Genome and evolution of the arbuscular mycorrhizal fungus Diversispora epigaea (formerly Glomus versiforme) and its bacterial endosymbionts.</title>
        <authorList>
            <person name="Sun X."/>
            <person name="Fei Z."/>
            <person name="Harrison M."/>
        </authorList>
    </citation>
    <scope>NUCLEOTIDE SEQUENCE [LARGE SCALE GENOMIC DNA]</scope>
    <source>
        <strain evidence="1 2">IT104</strain>
    </source>
</reference>
<dbReference type="AlphaFoldDB" id="A0A397JD89"/>
<dbReference type="EMBL" id="PQFF01000092">
    <property type="protein sequence ID" value="RHZ83164.1"/>
    <property type="molecule type" value="Genomic_DNA"/>
</dbReference>
<proteinExistence type="predicted"/>
<comment type="caution">
    <text evidence="1">The sequence shown here is derived from an EMBL/GenBank/DDBJ whole genome shotgun (WGS) entry which is preliminary data.</text>
</comment>
<organism evidence="1 2">
    <name type="scientific">Diversispora epigaea</name>
    <dbReference type="NCBI Taxonomy" id="1348612"/>
    <lineage>
        <taxon>Eukaryota</taxon>
        <taxon>Fungi</taxon>
        <taxon>Fungi incertae sedis</taxon>
        <taxon>Mucoromycota</taxon>
        <taxon>Glomeromycotina</taxon>
        <taxon>Glomeromycetes</taxon>
        <taxon>Diversisporales</taxon>
        <taxon>Diversisporaceae</taxon>
        <taxon>Diversispora</taxon>
    </lineage>
</organism>